<dbReference type="Proteomes" id="UP000184139">
    <property type="component" value="Unassembled WGS sequence"/>
</dbReference>
<protein>
    <submittedName>
        <fullName evidence="1">Uncharacterized protein</fullName>
    </submittedName>
</protein>
<organism evidence="1 2">
    <name type="scientific">Desulfofustis glycolicus DSM 9705</name>
    <dbReference type="NCBI Taxonomy" id="1121409"/>
    <lineage>
        <taxon>Bacteria</taxon>
        <taxon>Pseudomonadati</taxon>
        <taxon>Thermodesulfobacteriota</taxon>
        <taxon>Desulfobulbia</taxon>
        <taxon>Desulfobulbales</taxon>
        <taxon>Desulfocapsaceae</taxon>
        <taxon>Desulfofustis</taxon>
    </lineage>
</organism>
<name>A0A1M5XL37_9BACT</name>
<accession>A0A1M5XL37</accession>
<dbReference type="EMBL" id="FQXS01000020">
    <property type="protein sequence ID" value="SHH99973.1"/>
    <property type="molecule type" value="Genomic_DNA"/>
</dbReference>
<evidence type="ECO:0000313" key="2">
    <source>
        <dbReference type="Proteomes" id="UP000184139"/>
    </source>
</evidence>
<reference evidence="1 2" key="1">
    <citation type="submission" date="2016-11" db="EMBL/GenBank/DDBJ databases">
        <authorList>
            <person name="Jaros S."/>
            <person name="Januszkiewicz K."/>
            <person name="Wedrychowicz H."/>
        </authorList>
    </citation>
    <scope>NUCLEOTIDE SEQUENCE [LARGE SCALE GENOMIC DNA]</scope>
    <source>
        <strain evidence="1 2">DSM 9705</strain>
    </source>
</reference>
<dbReference type="STRING" id="1121409.SAMN02745124_03143"/>
<dbReference type="AlphaFoldDB" id="A0A1M5XL37"/>
<evidence type="ECO:0000313" key="1">
    <source>
        <dbReference type="EMBL" id="SHH99973.1"/>
    </source>
</evidence>
<proteinExistence type="predicted"/>
<sequence length="60" mass="6617">MARRMVAPTSGYRMAGWPTVSQMVQNLLKAPSSSIHGMTGKRAKAPITVEEKLIQQQYPS</sequence>
<keyword evidence="2" id="KW-1185">Reference proteome</keyword>
<gene>
    <name evidence="1" type="ORF">SAMN02745124_03143</name>
</gene>